<comment type="caution">
    <text evidence="8">The sequence shown here is derived from an EMBL/GenBank/DDBJ whole genome shotgun (WGS) entry which is preliminary data.</text>
</comment>
<evidence type="ECO:0000259" key="7">
    <source>
        <dbReference type="Pfam" id="PF09258"/>
    </source>
</evidence>
<keyword evidence="6" id="KW-0812">Transmembrane</keyword>
<feature type="region of interest" description="Disordered" evidence="5">
    <location>
        <begin position="1"/>
        <end position="21"/>
    </location>
</feature>
<dbReference type="OrthoDB" id="1733656at2759"/>
<keyword evidence="3 6" id="KW-0472">Membrane</keyword>
<keyword evidence="2" id="KW-0808">Transferase</keyword>
<keyword evidence="9" id="KW-1185">Reference proteome</keyword>
<dbReference type="GO" id="GO:0016757">
    <property type="term" value="F:glycosyltransferase activity"/>
    <property type="evidence" value="ECO:0007669"/>
    <property type="project" value="InterPro"/>
</dbReference>
<evidence type="ECO:0000256" key="2">
    <source>
        <dbReference type="ARBA" id="ARBA00022679"/>
    </source>
</evidence>
<sequence length="381" mass="43537">MSRTTSEDNSSFTSRSSSEDELKPLATETYFEALPSPVYAPRSQKKKYMVLVISIISFIVCMTLASIYGVNYDELKEEEVVVPPPQFAEVRNLSTWSEEKVCGKRDEAANMTIWNDVVNKTSDLVEDQFTIAIQTYKRSAQLNKTLLHLTENKVPSLYEIVVVWNEIDKAPPPDYMSEHGVLVRYRLSKKNSLNQKFLPDPLYRTQGILLSDDDWNYNTTGDLEYAFQEWRRAGMHRLTGAFGRCWTMNEVTETPMYNFNCKGQDGYSMILTGLAFTHISYLEYYHSEDDIMTDVRKLVDDSFNCEDIALNFVASMLTCEGPLLVLGKDKLDHQAAKSGISSKPGHIGRRSACMKKFVDMFGYMPLHEVQGYLRRGVQAQQ</sequence>
<evidence type="ECO:0000256" key="6">
    <source>
        <dbReference type="SAM" id="Phobius"/>
    </source>
</evidence>
<dbReference type="EMBL" id="PXXK01000188">
    <property type="protein sequence ID" value="RFN49054.1"/>
    <property type="molecule type" value="Genomic_DNA"/>
</dbReference>
<dbReference type="Gene3D" id="3.90.550.10">
    <property type="entry name" value="Spore Coat Polysaccharide Biosynthesis Protein SpsA, Chain A"/>
    <property type="match status" value="1"/>
</dbReference>
<evidence type="ECO:0000256" key="1">
    <source>
        <dbReference type="ARBA" id="ARBA00004370"/>
    </source>
</evidence>
<dbReference type="GO" id="GO:0016020">
    <property type="term" value="C:membrane"/>
    <property type="evidence" value="ECO:0007669"/>
    <property type="project" value="UniProtKB-SubCell"/>
</dbReference>
<dbReference type="Proteomes" id="UP000265631">
    <property type="component" value="Unassembled WGS sequence"/>
</dbReference>
<dbReference type="InterPro" id="IPR004263">
    <property type="entry name" value="Exostosin"/>
</dbReference>
<feature type="compositionally biased region" description="Low complexity" evidence="5">
    <location>
        <begin position="7"/>
        <end position="16"/>
    </location>
</feature>
<evidence type="ECO:0000313" key="9">
    <source>
        <dbReference type="Proteomes" id="UP000265631"/>
    </source>
</evidence>
<organism evidence="8 9">
    <name type="scientific">Fusarium flagelliforme</name>
    <dbReference type="NCBI Taxonomy" id="2675880"/>
    <lineage>
        <taxon>Eukaryota</taxon>
        <taxon>Fungi</taxon>
        <taxon>Dikarya</taxon>
        <taxon>Ascomycota</taxon>
        <taxon>Pezizomycotina</taxon>
        <taxon>Sordariomycetes</taxon>
        <taxon>Hypocreomycetidae</taxon>
        <taxon>Hypocreales</taxon>
        <taxon>Nectriaceae</taxon>
        <taxon>Fusarium</taxon>
        <taxon>Fusarium incarnatum-equiseti species complex</taxon>
    </lineage>
</organism>
<reference evidence="8 9" key="1">
    <citation type="journal article" date="2018" name="PLoS Pathog.">
        <title>Evolution of structural diversity of trichothecenes, a family of toxins produced by plant pathogenic and entomopathogenic fungi.</title>
        <authorList>
            <person name="Proctor R.H."/>
            <person name="McCormick S.P."/>
            <person name="Kim H.S."/>
            <person name="Cardoza R.E."/>
            <person name="Stanley A.M."/>
            <person name="Lindo L."/>
            <person name="Kelly A."/>
            <person name="Brown D.W."/>
            <person name="Lee T."/>
            <person name="Vaughan M.M."/>
            <person name="Alexander N.J."/>
            <person name="Busman M."/>
            <person name="Gutierrez S."/>
        </authorList>
    </citation>
    <scope>NUCLEOTIDE SEQUENCE [LARGE SCALE GENOMIC DNA]</scope>
    <source>
        <strain evidence="8 9">NRRL 13405</strain>
    </source>
</reference>
<evidence type="ECO:0000256" key="4">
    <source>
        <dbReference type="ARBA" id="ARBA00023157"/>
    </source>
</evidence>
<comment type="subcellular location">
    <subcellularLocation>
        <location evidence="1">Membrane</location>
    </subcellularLocation>
</comment>
<dbReference type="InterPro" id="IPR029044">
    <property type="entry name" value="Nucleotide-diphossugar_trans"/>
</dbReference>
<dbReference type="InterPro" id="IPR015338">
    <property type="entry name" value="GT64_dom"/>
</dbReference>
<proteinExistence type="predicted"/>
<feature type="transmembrane region" description="Helical" evidence="6">
    <location>
        <begin position="48"/>
        <end position="70"/>
    </location>
</feature>
<accession>A0A395MM91</accession>
<dbReference type="SUPFAM" id="SSF53448">
    <property type="entry name" value="Nucleotide-diphospho-sugar transferases"/>
    <property type="match status" value="1"/>
</dbReference>
<feature type="domain" description="Glycosyl transferase 64" evidence="7">
    <location>
        <begin position="129"/>
        <end position="371"/>
    </location>
</feature>
<protein>
    <submittedName>
        <fullName evidence="8">Exostoses 3</fullName>
    </submittedName>
</protein>
<name>A0A395MM91_9HYPO</name>
<gene>
    <name evidence="8" type="ORF">FIE12Z_6694</name>
</gene>
<dbReference type="Pfam" id="PF09258">
    <property type="entry name" value="Glyco_transf_64"/>
    <property type="match status" value="1"/>
</dbReference>
<dbReference type="PANTHER" id="PTHR48261:SF2">
    <property type="entry name" value="ACETYLGLUCOSAMINYLTRANSFERASE"/>
    <property type="match status" value="1"/>
</dbReference>
<evidence type="ECO:0000256" key="3">
    <source>
        <dbReference type="ARBA" id="ARBA00023136"/>
    </source>
</evidence>
<keyword evidence="6" id="KW-1133">Transmembrane helix</keyword>
<evidence type="ECO:0000256" key="5">
    <source>
        <dbReference type="SAM" id="MobiDB-lite"/>
    </source>
</evidence>
<evidence type="ECO:0000313" key="8">
    <source>
        <dbReference type="EMBL" id="RFN49054.1"/>
    </source>
</evidence>
<keyword evidence="4" id="KW-1015">Disulfide bond</keyword>
<dbReference type="AlphaFoldDB" id="A0A395MM91"/>
<dbReference type="PANTHER" id="PTHR48261">
    <property type="entry name" value="ACETYLGLUCOSAMINYLTRANSFERASE"/>
    <property type="match status" value="1"/>
</dbReference>